<dbReference type="InterPro" id="IPR000801">
    <property type="entry name" value="Esterase-like"/>
</dbReference>
<dbReference type="InterPro" id="IPR050583">
    <property type="entry name" value="Mycobacterial_A85_antigen"/>
</dbReference>
<keyword evidence="2" id="KW-1185">Reference proteome</keyword>
<dbReference type="EMBL" id="CP096983">
    <property type="protein sequence ID" value="URZ09695.1"/>
    <property type="molecule type" value="Genomic_DNA"/>
</dbReference>
<dbReference type="Gene3D" id="3.40.50.1820">
    <property type="entry name" value="alpha/beta hydrolase"/>
    <property type="match status" value="1"/>
</dbReference>
<dbReference type="InterPro" id="IPR029058">
    <property type="entry name" value="AB_hydrolase_fold"/>
</dbReference>
<accession>A0A1S8LS70</accession>
<proteinExistence type="predicted"/>
<dbReference type="PANTHER" id="PTHR48098">
    <property type="entry name" value="ENTEROCHELIN ESTERASE-RELATED"/>
    <property type="match status" value="1"/>
</dbReference>
<dbReference type="KEGG" id="crw:CROST_003880"/>
<gene>
    <name evidence="1" type="ORF">CROST_003880</name>
</gene>
<evidence type="ECO:0000313" key="1">
    <source>
        <dbReference type="EMBL" id="URZ09695.1"/>
    </source>
</evidence>
<dbReference type="Proteomes" id="UP000190951">
    <property type="component" value="Chromosome"/>
</dbReference>
<dbReference type="Pfam" id="PF00756">
    <property type="entry name" value="Esterase"/>
    <property type="match status" value="1"/>
</dbReference>
<protein>
    <submittedName>
        <fullName evidence="1">Uncharacterized protein</fullName>
    </submittedName>
</protein>
<dbReference type="PANTHER" id="PTHR48098:SF1">
    <property type="entry name" value="DIACYLGLYCEROL ACYLTRANSFERASE_MYCOLYLTRANSFERASE AG85A"/>
    <property type="match status" value="1"/>
</dbReference>
<reference evidence="1 2" key="1">
    <citation type="submission" date="2022-04" db="EMBL/GenBank/DDBJ databases">
        <title>Genome sequence of C. roseum typestrain.</title>
        <authorList>
            <person name="Poehlein A."/>
            <person name="Schoch T."/>
            <person name="Duerre P."/>
            <person name="Daniel R."/>
        </authorList>
    </citation>
    <scope>NUCLEOTIDE SEQUENCE [LARGE SCALE GENOMIC DNA]</scope>
    <source>
        <strain evidence="1 2">DSM 7320</strain>
    </source>
</reference>
<dbReference type="GO" id="GO:0016747">
    <property type="term" value="F:acyltransferase activity, transferring groups other than amino-acyl groups"/>
    <property type="evidence" value="ECO:0007669"/>
    <property type="project" value="TreeGrafter"/>
</dbReference>
<dbReference type="SUPFAM" id="SSF53474">
    <property type="entry name" value="alpha/beta-Hydrolases"/>
    <property type="match status" value="1"/>
</dbReference>
<evidence type="ECO:0000313" key="2">
    <source>
        <dbReference type="Proteomes" id="UP000190951"/>
    </source>
</evidence>
<dbReference type="RefSeq" id="WP_077835328.1">
    <property type="nucleotide sequence ID" value="NZ_CP096983.1"/>
</dbReference>
<dbReference type="AlphaFoldDB" id="A0A1S8LS70"/>
<organism evidence="1 2">
    <name type="scientific">Clostridium felsineum</name>
    <dbReference type="NCBI Taxonomy" id="36839"/>
    <lineage>
        <taxon>Bacteria</taxon>
        <taxon>Bacillati</taxon>
        <taxon>Bacillota</taxon>
        <taxon>Clostridia</taxon>
        <taxon>Eubacteriales</taxon>
        <taxon>Clostridiaceae</taxon>
        <taxon>Clostridium</taxon>
    </lineage>
</organism>
<dbReference type="STRING" id="84029.CROST_20570"/>
<sequence>MQKSKVETINFNSEVLSKEMAIKVYLPKEYEDIEALPVLYFLHGRSQNENIMEEMDIRIKADKLIEKGEIEPLIIVCPRIDNSHGVNSSFSYKELLEPGDSGRIMNLGRYEDYFIKEVVPFIDKTFNTIKDRRGRYIGGISAGGYAALHNAFRHQNMFSKVGGHMPALELRLEEEDKAYYSDENVWNKYNPIYIASNNDIFNMKVYLDAGDKDEGEFYKGCSILYKILEEKKVNCENYIFIGNHSGEYIKSNMQKYLKFYNEER</sequence>
<name>A0A1S8LS70_9CLOT</name>